<dbReference type="Gene3D" id="1.10.357.10">
    <property type="entry name" value="Tetracycline Repressor, domain 2"/>
    <property type="match status" value="1"/>
</dbReference>
<evidence type="ECO:0000313" key="4">
    <source>
        <dbReference type="EMBL" id="MBC5647613.1"/>
    </source>
</evidence>
<reference evidence="4 5" key="1">
    <citation type="submission" date="2020-08" db="EMBL/GenBank/DDBJ databases">
        <title>Genome public.</title>
        <authorList>
            <person name="Liu C."/>
            <person name="Sun Q."/>
        </authorList>
    </citation>
    <scope>NUCLEOTIDE SEQUENCE [LARGE SCALE GENOMIC DNA]</scope>
    <source>
        <strain evidence="4 5">NSJ-35</strain>
    </source>
</reference>
<organism evidence="4 5">
    <name type="scientific">Christensenella tenuis</name>
    <dbReference type="NCBI Taxonomy" id="2763033"/>
    <lineage>
        <taxon>Bacteria</taxon>
        <taxon>Bacillati</taxon>
        <taxon>Bacillota</taxon>
        <taxon>Clostridia</taxon>
        <taxon>Christensenellales</taxon>
        <taxon>Christensenellaceae</taxon>
        <taxon>Christensenella</taxon>
    </lineage>
</organism>
<gene>
    <name evidence="4" type="ORF">H8S18_04635</name>
</gene>
<evidence type="ECO:0000256" key="1">
    <source>
        <dbReference type="ARBA" id="ARBA00023125"/>
    </source>
</evidence>
<dbReference type="PROSITE" id="PS50977">
    <property type="entry name" value="HTH_TETR_2"/>
    <property type="match status" value="1"/>
</dbReference>
<comment type="caution">
    <text evidence="4">The sequence shown here is derived from an EMBL/GenBank/DDBJ whole genome shotgun (WGS) entry which is preliminary data.</text>
</comment>
<feature type="DNA-binding region" description="H-T-H motif" evidence="2">
    <location>
        <begin position="30"/>
        <end position="49"/>
    </location>
</feature>
<dbReference type="RefSeq" id="WP_186857133.1">
    <property type="nucleotide sequence ID" value="NZ_JACOON010000002.1"/>
</dbReference>
<keyword evidence="5" id="KW-1185">Reference proteome</keyword>
<evidence type="ECO:0000313" key="5">
    <source>
        <dbReference type="Proteomes" id="UP000606889"/>
    </source>
</evidence>
<proteinExistence type="predicted"/>
<keyword evidence="1 2" id="KW-0238">DNA-binding</keyword>
<accession>A0ABR7ECV4</accession>
<dbReference type="PANTHER" id="PTHR43479:SF20">
    <property type="entry name" value="HTH TETR-TYPE DOMAIN-CONTAINING PROTEIN"/>
    <property type="match status" value="1"/>
</dbReference>
<sequence length="194" mass="22757">MREQKSKETRKKLIETGIELICREGIKNFSIRRLAKECGMSPKGPYNYFEDANDFMNEVRHRILRGMMERLHSDSVMREKDPLGRLIKLEKEYYSYYRQYFHLLHQIFSKAPMTQYYIEDDGEAWQYIKDYPFVTNEDDERNTMLYKQMVLAALMEGMPYTIEKDSVGAETRIEGILKTGLSCMDGTVAGGGIK</sequence>
<dbReference type="Proteomes" id="UP000606889">
    <property type="component" value="Unassembled WGS sequence"/>
</dbReference>
<evidence type="ECO:0000256" key="2">
    <source>
        <dbReference type="PROSITE-ProRule" id="PRU00335"/>
    </source>
</evidence>
<dbReference type="PANTHER" id="PTHR43479">
    <property type="entry name" value="ACREF/ENVCD OPERON REPRESSOR-RELATED"/>
    <property type="match status" value="1"/>
</dbReference>
<protein>
    <submittedName>
        <fullName evidence="4">TetR/AcrR family transcriptional regulator</fullName>
    </submittedName>
</protein>
<dbReference type="InterPro" id="IPR050624">
    <property type="entry name" value="HTH-type_Tx_Regulator"/>
</dbReference>
<feature type="domain" description="HTH tetR-type" evidence="3">
    <location>
        <begin position="7"/>
        <end position="67"/>
    </location>
</feature>
<dbReference type="InterPro" id="IPR001647">
    <property type="entry name" value="HTH_TetR"/>
</dbReference>
<dbReference type="InterPro" id="IPR009057">
    <property type="entry name" value="Homeodomain-like_sf"/>
</dbReference>
<evidence type="ECO:0000259" key="3">
    <source>
        <dbReference type="PROSITE" id="PS50977"/>
    </source>
</evidence>
<dbReference type="SUPFAM" id="SSF46689">
    <property type="entry name" value="Homeodomain-like"/>
    <property type="match status" value="1"/>
</dbReference>
<dbReference type="EMBL" id="JACOON010000002">
    <property type="protein sequence ID" value="MBC5647613.1"/>
    <property type="molecule type" value="Genomic_DNA"/>
</dbReference>
<name>A0ABR7ECV4_9FIRM</name>